<evidence type="ECO:0000313" key="2">
    <source>
        <dbReference type="Proteomes" id="UP000190092"/>
    </source>
</evidence>
<organism evidence="1 2">
    <name type="scientific">Enhydrobacter aerosaccus</name>
    <dbReference type="NCBI Taxonomy" id="225324"/>
    <lineage>
        <taxon>Bacteria</taxon>
        <taxon>Pseudomonadati</taxon>
        <taxon>Pseudomonadota</taxon>
        <taxon>Alphaproteobacteria</taxon>
        <taxon>Hyphomicrobiales</taxon>
        <taxon>Enhydrobacter</taxon>
    </lineage>
</organism>
<proteinExistence type="predicted"/>
<reference evidence="2" key="1">
    <citation type="submission" date="2017-02" db="EMBL/GenBank/DDBJ databases">
        <authorList>
            <person name="Varghese N."/>
            <person name="Submissions S."/>
        </authorList>
    </citation>
    <scope>NUCLEOTIDE SEQUENCE [LARGE SCALE GENOMIC DNA]</scope>
    <source>
        <strain evidence="2">ATCC 27094</strain>
    </source>
</reference>
<name>A0A1T4TCJ5_9HYPH</name>
<evidence type="ECO:0000313" key="1">
    <source>
        <dbReference type="EMBL" id="SKA38245.1"/>
    </source>
</evidence>
<protein>
    <submittedName>
        <fullName evidence="1">Uncharacterized protein</fullName>
    </submittedName>
</protein>
<dbReference type="OrthoDB" id="8564128at2"/>
<dbReference type="Proteomes" id="UP000190092">
    <property type="component" value="Unassembled WGS sequence"/>
</dbReference>
<dbReference type="EMBL" id="FUWJ01000015">
    <property type="protein sequence ID" value="SKA38245.1"/>
    <property type="molecule type" value="Genomic_DNA"/>
</dbReference>
<gene>
    <name evidence="1" type="ORF">SAMN02745126_06029</name>
</gene>
<dbReference type="AlphaFoldDB" id="A0A1T4TCJ5"/>
<keyword evidence="2" id="KW-1185">Reference proteome</keyword>
<dbReference type="RefSeq" id="WP_085937769.1">
    <property type="nucleotide sequence ID" value="NZ_FUWJ01000015.1"/>
</dbReference>
<sequence length="225" mass="24037">MLNIFCTRLQVGALLGLLALSFPGAGWSQTKSGLAGLPMSQTVRVFDAVVIYPVPPWVARSSDPLNANTSFPLQRGNTYSLEQISPKETLQNWTQMLKITGMQSPEVPKLGMRQALGLFTSPYSAACDKGNAGQQLISEDKTTAVVVILCGNTAAGNRTVGYGDGVGEISVAKLFALKNTLVAIQFSWRGRKFSHLDAKSFFVPVATINDTVAWLNGSTTVSPAP</sequence>
<accession>A0A1T4TCJ5</accession>